<dbReference type="CDD" id="cd11378">
    <property type="entry name" value="DUF296"/>
    <property type="match status" value="1"/>
</dbReference>
<dbReference type="Pfam" id="PF03479">
    <property type="entry name" value="PCC"/>
    <property type="match status" value="1"/>
</dbReference>
<dbReference type="Proteomes" id="UP000236291">
    <property type="component" value="Unassembled WGS sequence"/>
</dbReference>
<dbReference type="Gene3D" id="3.30.1330.80">
    <property type="entry name" value="Hypothetical protein, similar to alpha- acetolactate decarboxylase, domain 2"/>
    <property type="match status" value="1"/>
</dbReference>
<feature type="domain" description="PPC" evidence="6">
    <location>
        <begin position="38"/>
        <end position="174"/>
    </location>
</feature>
<dbReference type="GO" id="GO:0010228">
    <property type="term" value="P:vegetative to reproductive phase transition of meristem"/>
    <property type="evidence" value="ECO:0007669"/>
    <property type="project" value="TreeGrafter"/>
</dbReference>
<keyword evidence="4" id="KW-0539">Nucleus</keyword>
<evidence type="ECO:0000313" key="8">
    <source>
        <dbReference type="Proteomes" id="UP000236291"/>
    </source>
</evidence>
<keyword evidence="3" id="KW-0804">Transcription</keyword>
<evidence type="ECO:0000256" key="5">
    <source>
        <dbReference type="SAM" id="MobiDB-lite"/>
    </source>
</evidence>
<accession>A0A2K3PMM8</accession>
<sequence length="187" mass="20013">MSMKKKSLFDHNAGRSQELQCGSKNNPKMCAIVRKYIPNPDRSHVLEITTGFDVSKSLFDYIYRKGRGITILSGNGEVANVTLRLPTGRIETFMGRFNILSISGTIYPPMTPISARGLEVVLVSTTGEMIGGSVMPPLVASGPVVLVVLSFANSADGQVEGDADLFNVGGSTPGMSSVIKCPLFSRL</sequence>
<reference evidence="7 8" key="1">
    <citation type="journal article" date="2014" name="Am. J. Bot.">
        <title>Genome assembly and annotation for red clover (Trifolium pratense; Fabaceae).</title>
        <authorList>
            <person name="Istvanek J."/>
            <person name="Jaros M."/>
            <person name="Krenek A."/>
            <person name="Repkova J."/>
        </authorList>
    </citation>
    <scope>NUCLEOTIDE SEQUENCE [LARGE SCALE GENOMIC DNA]</scope>
    <source>
        <strain evidence="8">cv. Tatra</strain>
        <tissue evidence="7">Young leaves</tissue>
    </source>
</reference>
<dbReference type="PANTHER" id="PTHR31100">
    <property type="entry name" value="AT-HOOK MOTIF NUCLEAR-LOCALIZED PROTEIN 15"/>
    <property type="match status" value="1"/>
</dbReference>
<evidence type="ECO:0000256" key="2">
    <source>
        <dbReference type="ARBA" id="ARBA00023125"/>
    </source>
</evidence>
<evidence type="ECO:0000256" key="4">
    <source>
        <dbReference type="ARBA" id="ARBA00023242"/>
    </source>
</evidence>
<dbReference type="GO" id="GO:0003700">
    <property type="term" value="F:DNA-binding transcription factor activity"/>
    <property type="evidence" value="ECO:0007669"/>
    <property type="project" value="TreeGrafter"/>
</dbReference>
<keyword evidence="2 7" id="KW-0238">DNA-binding</keyword>
<dbReference type="EMBL" id="ASHM01008617">
    <property type="protein sequence ID" value="PNY16549.1"/>
    <property type="molecule type" value="Genomic_DNA"/>
</dbReference>
<name>A0A2K3PMM8_TRIPR</name>
<keyword evidence="1" id="KW-0805">Transcription regulation</keyword>
<protein>
    <submittedName>
        <fullName evidence="7">DNA-binding protein escarola-like</fullName>
    </submittedName>
</protein>
<organism evidence="7 8">
    <name type="scientific">Trifolium pratense</name>
    <name type="common">Red clover</name>
    <dbReference type="NCBI Taxonomy" id="57577"/>
    <lineage>
        <taxon>Eukaryota</taxon>
        <taxon>Viridiplantae</taxon>
        <taxon>Streptophyta</taxon>
        <taxon>Embryophyta</taxon>
        <taxon>Tracheophyta</taxon>
        <taxon>Spermatophyta</taxon>
        <taxon>Magnoliopsida</taxon>
        <taxon>eudicotyledons</taxon>
        <taxon>Gunneridae</taxon>
        <taxon>Pentapetalae</taxon>
        <taxon>rosids</taxon>
        <taxon>fabids</taxon>
        <taxon>Fabales</taxon>
        <taxon>Fabaceae</taxon>
        <taxon>Papilionoideae</taxon>
        <taxon>50 kb inversion clade</taxon>
        <taxon>NPAAA clade</taxon>
        <taxon>Hologalegina</taxon>
        <taxon>IRL clade</taxon>
        <taxon>Trifolieae</taxon>
        <taxon>Trifolium</taxon>
    </lineage>
</organism>
<dbReference type="STRING" id="57577.A0A2K3PMM8"/>
<reference evidence="7 8" key="2">
    <citation type="journal article" date="2017" name="Front. Plant Sci.">
        <title>Gene Classification and Mining of Molecular Markers Useful in Red Clover (Trifolium pratense) Breeding.</title>
        <authorList>
            <person name="Istvanek J."/>
            <person name="Dluhosova J."/>
            <person name="Dluhos P."/>
            <person name="Patkova L."/>
            <person name="Nedelnik J."/>
            <person name="Repkova J."/>
        </authorList>
    </citation>
    <scope>NUCLEOTIDE SEQUENCE [LARGE SCALE GENOMIC DNA]</scope>
    <source>
        <strain evidence="8">cv. Tatra</strain>
        <tissue evidence="7">Young leaves</tissue>
    </source>
</reference>
<dbReference type="PROSITE" id="PS51742">
    <property type="entry name" value="PPC"/>
    <property type="match status" value="1"/>
</dbReference>
<evidence type="ECO:0000313" key="7">
    <source>
        <dbReference type="EMBL" id="PNY16549.1"/>
    </source>
</evidence>
<dbReference type="InterPro" id="IPR005175">
    <property type="entry name" value="PPC_dom"/>
</dbReference>
<dbReference type="SUPFAM" id="SSF117856">
    <property type="entry name" value="AF0104/ALDC/Ptd012-like"/>
    <property type="match status" value="1"/>
</dbReference>
<proteinExistence type="predicted"/>
<dbReference type="PANTHER" id="PTHR31100:SF51">
    <property type="entry name" value="AT-HOOK MOTIF NUCLEAR-LOCALIZED PROTEIN 29"/>
    <property type="match status" value="1"/>
</dbReference>
<evidence type="ECO:0000256" key="1">
    <source>
        <dbReference type="ARBA" id="ARBA00023015"/>
    </source>
</evidence>
<evidence type="ECO:0000259" key="6">
    <source>
        <dbReference type="PROSITE" id="PS51742"/>
    </source>
</evidence>
<evidence type="ECO:0000256" key="3">
    <source>
        <dbReference type="ARBA" id="ARBA00023163"/>
    </source>
</evidence>
<dbReference type="InterPro" id="IPR014476">
    <property type="entry name" value="AHL15-29"/>
</dbReference>
<gene>
    <name evidence="7" type="ORF">L195_g013272</name>
</gene>
<dbReference type="GO" id="GO:0005634">
    <property type="term" value="C:nucleus"/>
    <property type="evidence" value="ECO:0007669"/>
    <property type="project" value="TreeGrafter"/>
</dbReference>
<comment type="caution">
    <text evidence="7">The sequence shown here is derived from an EMBL/GenBank/DDBJ whole genome shotgun (WGS) entry which is preliminary data.</text>
</comment>
<feature type="region of interest" description="Disordered" evidence="5">
    <location>
        <begin position="1"/>
        <end position="21"/>
    </location>
</feature>
<dbReference type="GO" id="GO:0003680">
    <property type="term" value="F:minor groove of adenine-thymine-rich DNA binding"/>
    <property type="evidence" value="ECO:0007669"/>
    <property type="project" value="InterPro"/>
</dbReference>
<dbReference type="AlphaFoldDB" id="A0A2K3PMM8"/>